<dbReference type="AlphaFoldDB" id="A0A9C7PUD2"/>
<evidence type="ECO:0000313" key="5">
    <source>
        <dbReference type="EMBL" id="GJQ09777.1"/>
    </source>
</evidence>
<comment type="similarity">
    <text evidence="1 4">Belongs to the short-chain dehydrogenases/reductases (SDR) family.</text>
</comment>
<dbReference type="PANTHER" id="PTHR43963">
    <property type="entry name" value="CARBONYL REDUCTASE 1-RELATED"/>
    <property type="match status" value="1"/>
</dbReference>
<evidence type="ECO:0000256" key="4">
    <source>
        <dbReference type="RuleBase" id="RU000363"/>
    </source>
</evidence>
<dbReference type="PRINTS" id="PR00081">
    <property type="entry name" value="GDHRDH"/>
</dbReference>
<dbReference type="GO" id="GO:0016616">
    <property type="term" value="F:oxidoreductase activity, acting on the CH-OH group of donors, NAD or NADP as acceptor"/>
    <property type="evidence" value="ECO:0007669"/>
    <property type="project" value="InterPro"/>
</dbReference>
<dbReference type="EMBL" id="BQMJ01000011">
    <property type="protein sequence ID" value="GJQ09777.1"/>
    <property type="molecule type" value="Genomic_DNA"/>
</dbReference>
<keyword evidence="3" id="KW-0560">Oxidoreductase</keyword>
<dbReference type="PRINTS" id="PR00080">
    <property type="entry name" value="SDRFAMILY"/>
</dbReference>
<name>A0A9C7PUD2_9RHOD</name>
<dbReference type="InterPro" id="IPR002347">
    <property type="entry name" value="SDR_fam"/>
</dbReference>
<dbReference type="PANTHER" id="PTHR43963:SF6">
    <property type="entry name" value="CHAIN DEHYDROGENASE FAMILY PROTEIN, PUTATIVE (AFU_ORTHOLOGUE AFUA_3G15350)-RELATED"/>
    <property type="match status" value="1"/>
</dbReference>
<organism evidence="5 6">
    <name type="scientific">Galdieria partita</name>
    <dbReference type="NCBI Taxonomy" id="83374"/>
    <lineage>
        <taxon>Eukaryota</taxon>
        <taxon>Rhodophyta</taxon>
        <taxon>Bangiophyceae</taxon>
        <taxon>Galdieriales</taxon>
        <taxon>Galdieriaceae</taxon>
        <taxon>Galdieria</taxon>
    </lineage>
</organism>
<dbReference type="Pfam" id="PF00106">
    <property type="entry name" value="adh_short"/>
    <property type="match status" value="2"/>
</dbReference>
<accession>A0A9C7PUD2</accession>
<dbReference type="PROSITE" id="PS00061">
    <property type="entry name" value="ADH_SHORT"/>
    <property type="match status" value="1"/>
</dbReference>
<protein>
    <submittedName>
        <fullName evidence="5">Uncharacterized protein</fullName>
    </submittedName>
</protein>
<reference evidence="5" key="2">
    <citation type="submission" date="2022-01" db="EMBL/GenBank/DDBJ databases">
        <authorList>
            <person name="Hirooka S."/>
            <person name="Miyagishima S.Y."/>
        </authorList>
    </citation>
    <scope>NUCLEOTIDE SEQUENCE</scope>
    <source>
        <strain evidence="5">NBRC 102759</strain>
    </source>
</reference>
<dbReference type="Proteomes" id="UP001061958">
    <property type="component" value="Unassembled WGS sequence"/>
</dbReference>
<dbReference type="InterPro" id="IPR036291">
    <property type="entry name" value="NAD(P)-bd_dom_sf"/>
</dbReference>
<dbReference type="Gene3D" id="3.40.50.720">
    <property type="entry name" value="NAD(P)-binding Rossmann-like Domain"/>
    <property type="match status" value="1"/>
</dbReference>
<dbReference type="SUPFAM" id="SSF51735">
    <property type="entry name" value="NAD(P)-binding Rossmann-fold domains"/>
    <property type="match status" value="1"/>
</dbReference>
<keyword evidence="6" id="KW-1185">Reference proteome</keyword>
<dbReference type="OrthoDB" id="10262319at2759"/>
<keyword evidence="2" id="KW-0521">NADP</keyword>
<proteinExistence type="inferred from homology"/>
<evidence type="ECO:0000256" key="2">
    <source>
        <dbReference type="ARBA" id="ARBA00022857"/>
    </source>
</evidence>
<evidence type="ECO:0000256" key="1">
    <source>
        <dbReference type="ARBA" id="ARBA00006484"/>
    </source>
</evidence>
<dbReference type="CDD" id="cd05324">
    <property type="entry name" value="carb_red_PTCR-like_SDR_c"/>
    <property type="match status" value="1"/>
</dbReference>
<sequence length="294" mass="32546">MNGLVCQVSALNGAGNKKIALVTGGNKGIGFEICRILGSPQNNILVILGARDTNRGNEACNKLKQQGIDAIFRELEVSDVNSVKNCAAWIQDNFGHLDILVNNAGIFYKTGPLSKEVARHTMDVNFYGTLYCCQYFVPLLREGGRVVNMSSRMALFARLSPTLFKKLTKQDLTIPELCELMESFIRSVENGRVKEDGWFRHSYGVSKVGVVCLTRILARDEKRQDILINCCCPGFVRTDMTAPNAEKSPEEGADTPVWLALLPKGGPTGKFFGERKELDIRTNFPAPRLQLSKL</sequence>
<reference evidence="5" key="1">
    <citation type="journal article" date="2022" name="Proc. Natl. Acad. Sci. U.S.A.">
        <title>Life cycle and functional genomics of the unicellular red alga Galdieria for elucidating algal and plant evolution and industrial use.</title>
        <authorList>
            <person name="Hirooka S."/>
            <person name="Itabashi T."/>
            <person name="Ichinose T.M."/>
            <person name="Onuma R."/>
            <person name="Fujiwara T."/>
            <person name="Yamashita S."/>
            <person name="Jong L.W."/>
            <person name="Tomita R."/>
            <person name="Iwane A.H."/>
            <person name="Miyagishima S.Y."/>
        </authorList>
    </citation>
    <scope>NUCLEOTIDE SEQUENCE</scope>
    <source>
        <strain evidence="5">NBRC 102759</strain>
    </source>
</reference>
<dbReference type="InterPro" id="IPR020904">
    <property type="entry name" value="Sc_DH/Rdtase_CS"/>
</dbReference>
<comment type="caution">
    <text evidence="5">The sequence shown here is derived from an EMBL/GenBank/DDBJ whole genome shotgun (WGS) entry which is preliminary data.</text>
</comment>
<gene>
    <name evidence="5" type="ORF">GpartN1_g1568.t1</name>
</gene>
<dbReference type="InterPro" id="IPR045313">
    <property type="entry name" value="CBR1-like"/>
</dbReference>
<evidence type="ECO:0000313" key="6">
    <source>
        <dbReference type="Proteomes" id="UP001061958"/>
    </source>
</evidence>
<evidence type="ECO:0000256" key="3">
    <source>
        <dbReference type="ARBA" id="ARBA00023002"/>
    </source>
</evidence>